<dbReference type="HAMAP" id="MF_01974">
    <property type="entry name" value="MetAP_1"/>
    <property type="match status" value="1"/>
</dbReference>
<feature type="binding site" evidence="8">
    <location>
        <position position="366"/>
    </location>
    <ligand>
        <name>a protein</name>
        <dbReference type="ChEBI" id="CHEBI:16541"/>
    </ligand>
    <ligandPart>
        <name>N-terminal L-methionine residue</name>
        <dbReference type="ChEBI" id="CHEBI:64731"/>
    </ligandPart>
</feature>
<evidence type="ECO:0000256" key="7">
    <source>
        <dbReference type="ARBA" id="ARBA00022833"/>
    </source>
</evidence>
<evidence type="ECO:0000313" key="14">
    <source>
        <dbReference type="Proteomes" id="UP000239156"/>
    </source>
</evidence>
<evidence type="ECO:0000256" key="11">
    <source>
        <dbReference type="SAM" id="MobiDB-lite"/>
    </source>
</evidence>
<organism evidence="13 14">
    <name type="scientific">Puccinia striiformis</name>
    <dbReference type="NCBI Taxonomy" id="27350"/>
    <lineage>
        <taxon>Eukaryota</taxon>
        <taxon>Fungi</taxon>
        <taxon>Dikarya</taxon>
        <taxon>Basidiomycota</taxon>
        <taxon>Pucciniomycotina</taxon>
        <taxon>Pucciniomycetes</taxon>
        <taxon>Pucciniales</taxon>
        <taxon>Pucciniaceae</taxon>
        <taxon>Puccinia</taxon>
    </lineage>
</organism>
<accession>A0A2S4UT97</accession>
<comment type="cofactor">
    <cofactor evidence="10">
        <name>Co(2+)</name>
        <dbReference type="ChEBI" id="CHEBI:48828"/>
    </cofactor>
    <cofactor evidence="10">
        <name>Zn(2+)</name>
        <dbReference type="ChEBI" id="CHEBI:29105"/>
    </cofactor>
    <cofactor evidence="10">
        <name>Mn(2+)</name>
        <dbReference type="ChEBI" id="CHEBI:29035"/>
    </cofactor>
    <cofactor evidence="10">
        <name>Fe(2+)</name>
        <dbReference type="ChEBI" id="CHEBI:29033"/>
    </cofactor>
    <text evidence="10">Binds 2 divalent metal cations per subunit. Has a high-affinity and a low affinity metal-binding site. The true nature of the physiological cofactor is under debate. The enzyme is active with cobalt, zinc, manganese or divalent iron ions.</text>
</comment>
<evidence type="ECO:0000256" key="1">
    <source>
        <dbReference type="ARBA" id="ARBA00022438"/>
    </source>
</evidence>
<name>A0A2S4UT97_9BASI</name>
<dbReference type="VEuPathDB" id="FungiDB:PSHT_08105"/>
<feature type="binding site" evidence="8">
    <location>
        <position position="394"/>
    </location>
    <ligand>
        <name>Zn(2+)</name>
        <dbReference type="ChEBI" id="CHEBI:29105"/>
        <label>3</label>
    </ligand>
</feature>
<dbReference type="GO" id="GO:0006508">
    <property type="term" value="P:proteolysis"/>
    <property type="evidence" value="ECO:0007669"/>
    <property type="project" value="UniProtKB-KW"/>
</dbReference>
<dbReference type="EMBL" id="PKSL01000177">
    <property type="protein sequence ID" value="POW00514.1"/>
    <property type="molecule type" value="Genomic_DNA"/>
</dbReference>
<comment type="caution">
    <text evidence="13">The sequence shown here is derived from an EMBL/GenBank/DDBJ whole genome shotgun (WGS) entry which is preliminary data.</text>
</comment>
<evidence type="ECO:0000256" key="6">
    <source>
        <dbReference type="ARBA" id="ARBA00022801"/>
    </source>
</evidence>
<keyword evidence="14" id="KW-1185">Reference proteome</keyword>
<dbReference type="PRINTS" id="PR00599">
    <property type="entry name" value="MAPEPTIDASE"/>
</dbReference>
<keyword evidence="6 8" id="KW-0378">Hydrolase</keyword>
<dbReference type="PROSITE" id="PS52013">
    <property type="entry name" value="ZF_C6H2"/>
    <property type="match status" value="1"/>
</dbReference>
<dbReference type="VEuPathDB" id="FungiDB:PSTT_13075"/>
<feature type="binding site" evidence="8">
    <location>
        <position position="509"/>
    </location>
    <ligand>
        <name>Zn(2+)</name>
        <dbReference type="ChEBI" id="CHEBI:29105"/>
        <label>3</label>
    </ligand>
</feature>
<feature type="binding site" evidence="8">
    <location>
        <position position="383"/>
    </location>
    <ligand>
        <name>Zn(2+)</name>
        <dbReference type="ChEBI" id="CHEBI:29105"/>
        <label>3</label>
    </ligand>
</feature>
<dbReference type="EC" id="3.4.11.18" evidence="10"/>
<evidence type="ECO:0000256" key="4">
    <source>
        <dbReference type="ARBA" id="ARBA00022723"/>
    </source>
</evidence>
<dbReference type="Pfam" id="PF00557">
    <property type="entry name" value="Peptidase_M24"/>
    <property type="match status" value="1"/>
</dbReference>
<feature type="binding site" evidence="8">
    <location>
        <position position="509"/>
    </location>
    <ligand>
        <name>Zn(2+)</name>
        <dbReference type="ChEBI" id="CHEBI:29105"/>
        <label>4</label>
        <note>catalytic</note>
    </ligand>
</feature>
<dbReference type="GO" id="GO:0070006">
    <property type="term" value="F:metalloaminopeptidase activity"/>
    <property type="evidence" value="ECO:0007669"/>
    <property type="project" value="UniProtKB-UniRule"/>
</dbReference>
<evidence type="ECO:0000256" key="2">
    <source>
        <dbReference type="ARBA" id="ARBA00022490"/>
    </source>
</evidence>
<dbReference type="InterPro" id="IPR002467">
    <property type="entry name" value="Pept_M24A_MAP1"/>
</dbReference>
<sequence length="547" mass="60985">MNTERRMDQIVLDLGSNARVKSWTQPEFFDVTQSEFFSGRAFAAAPAKKPTKQQTTQQQPSSYSENKVMAEIPARPCSTNGCGKLASKLECPKCKQDPNLPSRFFCSQSCFKQAWVEHKIFYHSNIPAPVVPSDYKGPSETYDPFDEHNIPSYPLRNRSKETLRGIQHFKYTGPLRACYPVEGVPKRTVPDSILLRELISFAQFTCFRSQICYETMGPADYFFALPTIRSGCLSSGLCKGRASFTSSDHQMAHFTLSFSFITFDLLSFLHIITVQHGISPSEQAISGHRLGKPLKSHEIDGMRKVCKLAREVLDLAGSHVRPGITSLELDKIVHDACVERNSYPSPLGYFLFPRSVCISLNEVICHGIPDARPLEEGDIVNLDVTLFHEGFHGDLNATYPVGKISEESEHLIKSTRRCLDRAISICRPGTLFREIGNIIEPMAKQAGLNAVSWASQHTHYAKSKAIGEMKPGMVFTIEPMVNQGVSDEDHWPDNWTAVTKDGKRSAQFEETLLITENGVEVLTAEPGWKLPAEFEEVALGLVSGSQS</sequence>
<comment type="subunit">
    <text evidence="8">Associates with the 60S ribosomal subunit of the 80S translational complex.</text>
</comment>
<evidence type="ECO:0000259" key="12">
    <source>
        <dbReference type="PROSITE" id="PS52013"/>
    </source>
</evidence>
<dbReference type="PANTHER" id="PTHR43330">
    <property type="entry name" value="METHIONINE AMINOPEPTIDASE"/>
    <property type="match status" value="1"/>
</dbReference>
<dbReference type="Pfam" id="PF15801">
    <property type="entry name" value="zf-C6H2"/>
    <property type="match status" value="1"/>
</dbReference>
<dbReference type="SUPFAM" id="SSF55920">
    <property type="entry name" value="Creatinase/aminopeptidase"/>
    <property type="match status" value="1"/>
</dbReference>
<feature type="domain" description="C6H2-type" evidence="12">
    <location>
        <begin position="74"/>
        <end position="130"/>
    </location>
</feature>
<feature type="region of interest" description="Disordered" evidence="11">
    <location>
        <begin position="45"/>
        <end position="65"/>
    </location>
</feature>
<dbReference type="AlphaFoldDB" id="A0A2S4UT97"/>
<keyword evidence="1 8" id="KW-0031">Aminopeptidase</keyword>
<comment type="function">
    <text evidence="8 10">Cotranslationally removes the N-terminal methionine from nascent proteins. The N-terminal methionine is often cleaved when the second residue in the primary sequence is small and uncharged (Met-Ala-, Cys, Gly, Pro, Ser, Thr, or Val).</text>
</comment>
<keyword evidence="7" id="KW-0862">Zinc</keyword>
<gene>
    <name evidence="13" type="ORF">PSTT_13075</name>
</gene>
<evidence type="ECO:0000256" key="8">
    <source>
        <dbReference type="HAMAP-Rule" id="MF_03174"/>
    </source>
</evidence>
<dbReference type="InterPro" id="IPR001714">
    <property type="entry name" value="Pept_M24_MAP"/>
</dbReference>
<keyword evidence="2 8" id="KW-0963">Cytoplasm</keyword>
<dbReference type="GO" id="GO:0008270">
    <property type="term" value="F:zinc ion binding"/>
    <property type="evidence" value="ECO:0007669"/>
    <property type="project" value="UniProtKB-KW"/>
</dbReference>
<dbReference type="CDD" id="cd01086">
    <property type="entry name" value="MetAP1"/>
    <property type="match status" value="1"/>
</dbReference>
<reference evidence="13" key="1">
    <citation type="submission" date="2017-12" db="EMBL/GenBank/DDBJ databases">
        <title>Gene loss provides genomic basis for host adaptation in cereal stripe rust fungi.</title>
        <authorList>
            <person name="Xia C."/>
        </authorList>
    </citation>
    <scope>NUCLEOTIDE SEQUENCE [LARGE SCALE GENOMIC DNA]</scope>
    <source>
        <strain evidence="13">93-210</strain>
    </source>
</reference>
<dbReference type="Proteomes" id="UP000239156">
    <property type="component" value="Unassembled WGS sequence"/>
</dbReference>
<dbReference type="Gene3D" id="3.90.230.10">
    <property type="entry name" value="Creatinase/methionine aminopeptidase superfamily"/>
    <property type="match status" value="1"/>
</dbReference>
<comment type="subcellular location">
    <subcellularLocation>
        <location evidence="8">Cytoplasm</location>
    </subcellularLocation>
</comment>
<evidence type="ECO:0000256" key="3">
    <source>
        <dbReference type="ARBA" id="ARBA00022670"/>
    </source>
</evidence>
<evidence type="ECO:0000313" key="13">
    <source>
        <dbReference type="EMBL" id="POW00514.1"/>
    </source>
</evidence>
<dbReference type="PANTHER" id="PTHR43330:SF7">
    <property type="entry name" value="METHIONINE AMINOPEPTIDASE 1"/>
    <property type="match status" value="1"/>
</dbReference>
<feature type="binding site" evidence="8">
    <location>
        <position position="457"/>
    </location>
    <ligand>
        <name>Zn(2+)</name>
        <dbReference type="ChEBI" id="CHEBI:29105"/>
        <label>4</label>
        <note>catalytic</note>
    </ligand>
</feature>
<keyword evidence="5 9" id="KW-0863">Zinc-finger</keyword>
<keyword evidence="4 8" id="KW-0479">Metal-binding</keyword>
<dbReference type="InterPro" id="IPR031615">
    <property type="entry name" value="Zfn-C6H2"/>
</dbReference>
<evidence type="ECO:0000256" key="9">
    <source>
        <dbReference type="PROSITE-ProRule" id="PRU01357"/>
    </source>
</evidence>
<keyword evidence="3 8" id="KW-0645">Protease</keyword>
<protein>
    <recommendedName>
        <fullName evidence="10">Methionine aminopeptidase</fullName>
        <ecNumber evidence="10">3.4.11.18</ecNumber>
    </recommendedName>
</protein>
<feature type="compositionally biased region" description="Low complexity" evidence="11">
    <location>
        <begin position="45"/>
        <end position="60"/>
    </location>
</feature>
<dbReference type="NCBIfam" id="TIGR00500">
    <property type="entry name" value="met_pdase_I"/>
    <property type="match status" value="1"/>
</dbReference>
<comment type="catalytic activity">
    <reaction evidence="8 10">
        <text>Release of N-terminal amino acids, preferentially methionine, from peptides and arylamides.</text>
        <dbReference type="EC" id="3.4.11.18"/>
    </reaction>
</comment>
<feature type="binding site" evidence="8">
    <location>
        <position position="459"/>
    </location>
    <ligand>
        <name>a protein</name>
        <dbReference type="ChEBI" id="CHEBI:16541"/>
    </ligand>
    <ligandPart>
        <name>N-terminal L-methionine residue</name>
        <dbReference type="ChEBI" id="CHEBI:64731"/>
    </ligandPart>
</feature>
<comment type="similarity">
    <text evidence="8 9">Belongs to the peptidase M24A family. Methionine aminopeptidase type 1 subfamily.</text>
</comment>
<proteinExistence type="inferred from homology"/>
<comment type="cofactor">
    <cofactor evidence="8">
        <name>Zn(2+)</name>
        <dbReference type="ChEBI" id="CHEBI:29105"/>
    </cofactor>
    <cofactor evidence="8">
        <name>Co(2+)</name>
        <dbReference type="ChEBI" id="CHEBI:48828"/>
    </cofactor>
    <cofactor evidence="8">
        <name>Mn(2+)</name>
        <dbReference type="ChEBI" id="CHEBI:29035"/>
    </cofactor>
    <cofactor evidence="8">
        <name>Fe(2+)</name>
        <dbReference type="ChEBI" id="CHEBI:29033"/>
    </cofactor>
    <text evidence="8">Binds 2 divalent metal cations per subunit. Has a high-affinity and a low affinity metal-binding site. The true nature of the physiological cofactor is under debate. The enzyme is active with zinc, cobalt, manganese or divalent iron ions. Has high activity with zinc; zinc cofactor is transferred into the active site region by the ZNG1 zinc chaperone.</text>
</comment>
<feature type="binding site" evidence="8">
    <location>
        <position position="478"/>
    </location>
    <ligand>
        <name>Zn(2+)</name>
        <dbReference type="ChEBI" id="CHEBI:29105"/>
        <label>4</label>
        <note>catalytic</note>
    </ligand>
</feature>
<dbReference type="InterPro" id="IPR036005">
    <property type="entry name" value="Creatinase/aminopeptidase-like"/>
</dbReference>
<feature type="binding site" evidence="8">
    <location>
        <position position="394"/>
    </location>
    <ligand>
        <name>Zn(2+)</name>
        <dbReference type="ChEBI" id="CHEBI:29105"/>
        <label>4</label>
        <note>catalytic</note>
    </ligand>
</feature>
<dbReference type="InterPro" id="IPR000994">
    <property type="entry name" value="Pept_M24"/>
</dbReference>
<dbReference type="GO" id="GO:0004239">
    <property type="term" value="F:initiator methionyl aminopeptidase activity"/>
    <property type="evidence" value="ECO:0007669"/>
    <property type="project" value="UniProtKB-UniRule"/>
</dbReference>
<evidence type="ECO:0000256" key="10">
    <source>
        <dbReference type="RuleBase" id="RU003653"/>
    </source>
</evidence>
<evidence type="ECO:0000256" key="5">
    <source>
        <dbReference type="ARBA" id="ARBA00022771"/>
    </source>
</evidence>
<dbReference type="GO" id="GO:0005829">
    <property type="term" value="C:cytosol"/>
    <property type="evidence" value="ECO:0007669"/>
    <property type="project" value="TreeGrafter"/>
</dbReference>